<dbReference type="AlphaFoldDB" id="A0A0A9Q309"/>
<name>A0A0A9Q309_ARUDO</name>
<sequence>MPNLLKRNAYEDIQAARQAKFFPFFFPPFLKVQNKIIYAYEKSQKIYD</sequence>
<organism evidence="1">
    <name type="scientific">Arundo donax</name>
    <name type="common">Giant reed</name>
    <name type="synonym">Donax arundinaceus</name>
    <dbReference type="NCBI Taxonomy" id="35708"/>
    <lineage>
        <taxon>Eukaryota</taxon>
        <taxon>Viridiplantae</taxon>
        <taxon>Streptophyta</taxon>
        <taxon>Embryophyta</taxon>
        <taxon>Tracheophyta</taxon>
        <taxon>Spermatophyta</taxon>
        <taxon>Magnoliopsida</taxon>
        <taxon>Liliopsida</taxon>
        <taxon>Poales</taxon>
        <taxon>Poaceae</taxon>
        <taxon>PACMAD clade</taxon>
        <taxon>Arundinoideae</taxon>
        <taxon>Arundineae</taxon>
        <taxon>Arundo</taxon>
    </lineage>
</organism>
<evidence type="ECO:0000313" key="1">
    <source>
        <dbReference type="EMBL" id="JAD47464.1"/>
    </source>
</evidence>
<dbReference type="EMBL" id="GBRH01250431">
    <property type="protein sequence ID" value="JAD47464.1"/>
    <property type="molecule type" value="Transcribed_RNA"/>
</dbReference>
<reference evidence="1" key="2">
    <citation type="journal article" date="2015" name="Data Brief">
        <title>Shoot transcriptome of the giant reed, Arundo donax.</title>
        <authorList>
            <person name="Barrero R.A."/>
            <person name="Guerrero F.D."/>
            <person name="Moolhuijzen P."/>
            <person name="Goolsby J.A."/>
            <person name="Tidwell J."/>
            <person name="Bellgard S.E."/>
            <person name="Bellgard M.I."/>
        </authorList>
    </citation>
    <scope>NUCLEOTIDE SEQUENCE</scope>
    <source>
        <tissue evidence="1">Shoot tissue taken approximately 20 cm above the soil surface</tissue>
    </source>
</reference>
<proteinExistence type="predicted"/>
<protein>
    <submittedName>
        <fullName evidence="1">Uncharacterized protein</fullName>
    </submittedName>
</protein>
<reference evidence="1" key="1">
    <citation type="submission" date="2014-09" db="EMBL/GenBank/DDBJ databases">
        <authorList>
            <person name="Magalhaes I.L.F."/>
            <person name="Oliveira U."/>
            <person name="Santos F.R."/>
            <person name="Vidigal T.H.D.A."/>
            <person name="Brescovit A.D."/>
            <person name="Santos A.J."/>
        </authorList>
    </citation>
    <scope>NUCLEOTIDE SEQUENCE</scope>
    <source>
        <tissue evidence="1">Shoot tissue taken approximately 20 cm above the soil surface</tissue>
    </source>
</reference>
<accession>A0A0A9Q309</accession>